<gene>
    <name evidence="3" type="ORF">SCF082_LOCUS12165</name>
</gene>
<keyword evidence="1" id="KW-0472">Membrane</keyword>
<name>A0ABP0JI32_9DINO</name>
<feature type="chain" id="PRO_5045942516" evidence="2">
    <location>
        <begin position="23"/>
        <end position="617"/>
    </location>
</feature>
<feature type="transmembrane region" description="Helical" evidence="1">
    <location>
        <begin position="356"/>
        <end position="379"/>
    </location>
</feature>
<feature type="transmembrane region" description="Helical" evidence="1">
    <location>
        <begin position="121"/>
        <end position="141"/>
    </location>
</feature>
<feature type="signal peptide" evidence="2">
    <location>
        <begin position="1"/>
        <end position="22"/>
    </location>
</feature>
<proteinExistence type="predicted"/>
<organism evidence="3 4">
    <name type="scientific">Durusdinium trenchii</name>
    <dbReference type="NCBI Taxonomy" id="1381693"/>
    <lineage>
        <taxon>Eukaryota</taxon>
        <taxon>Sar</taxon>
        <taxon>Alveolata</taxon>
        <taxon>Dinophyceae</taxon>
        <taxon>Suessiales</taxon>
        <taxon>Symbiodiniaceae</taxon>
        <taxon>Durusdinium</taxon>
    </lineage>
</organism>
<evidence type="ECO:0000313" key="4">
    <source>
        <dbReference type="Proteomes" id="UP001642464"/>
    </source>
</evidence>
<feature type="transmembrane region" description="Helical" evidence="1">
    <location>
        <begin position="457"/>
        <end position="475"/>
    </location>
</feature>
<evidence type="ECO:0000256" key="2">
    <source>
        <dbReference type="SAM" id="SignalP"/>
    </source>
</evidence>
<feature type="transmembrane region" description="Helical" evidence="1">
    <location>
        <begin position="400"/>
        <end position="419"/>
    </location>
</feature>
<protein>
    <submittedName>
        <fullName evidence="3">Uncharacterized protein</fullName>
    </submittedName>
</protein>
<reference evidence="3 4" key="1">
    <citation type="submission" date="2024-02" db="EMBL/GenBank/DDBJ databases">
        <authorList>
            <person name="Chen Y."/>
            <person name="Shah S."/>
            <person name="Dougan E. K."/>
            <person name="Thang M."/>
            <person name="Chan C."/>
        </authorList>
    </citation>
    <scope>NUCLEOTIDE SEQUENCE [LARGE SCALE GENOMIC DNA]</scope>
</reference>
<keyword evidence="2" id="KW-0732">Signal</keyword>
<sequence>MAFQWSRAWLLLLSGMLASVIGEGTKLKEWHATENTSDDTFSLLMKPAEQGRRSELQLVAASRRRRSDEKELQGHWNQSNASRMNLPICRLFPTDYYCNRTSGGAMMAQAMMWESSGIGGWFVPVLVLMSYIGGICLSALLDGLFQKDEVNLPEDPPNLEQTLGPPRHSSHFSAGTVTGGVICHSGLLDVVDASGRWWWMAPGFSRPLATVKLYICLLLLTELFSLQIPSGSVLSTPELISLEPHYPEPIPDTPAMAQWLMPGFESNIASWLDFLGGLRWMLLISWCVFLLLPKAHGLWQVVASASYTCGALVFCYFIVLNIMFEGHHCLQATFYFVFSCILALPFLETNPRAANWLWRFLFLTLIPCYLFAGFSKIHFHGLRTNLTGGWLVGVIDGKKGAAPGFVGFVAFLRSAPGILGSAVPWPYMCMSWGNLLVELVLPIAAMLSMKPDKLSTLIRVTFCLAAAGFHVLVLLLKGPNFMHNIVLLIIACNPLCLFDLGRAPPGAQTEDPSKSADRGSQRQQLASWGDRFRSAYAMIILLLWYGADFQNHWNHVTRQVPIKDRSEMLFPFPSFNMFTYGGKEPNPQLSCGLFVLAFVALLLKMLKDVKDQDNSDS</sequence>
<feature type="transmembrane region" description="Helical" evidence="1">
    <location>
        <begin position="271"/>
        <end position="292"/>
    </location>
</feature>
<dbReference type="EMBL" id="CAXAMM010007369">
    <property type="protein sequence ID" value="CAK9013999.1"/>
    <property type="molecule type" value="Genomic_DNA"/>
</dbReference>
<keyword evidence="1" id="KW-0812">Transmembrane</keyword>
<feature type="transmembrane region" description="Helical" evidence="1">
    <location>
        <begin position="531"/>
        <end position="547"/>
    </location>
</feature>
<feature type="transmembrane region" description="Helical" evidence="1">
    <location>
        <begin position="332"/>
        <end position="350"/>
    </location>
</feature>
<feature type="transmembrane region" description="Helical" evidence="1">
    <location>
        <begin position="298"/>
        <end position="320"/>
    </location>
</feature>
<dbReference type="Proteomes" id="UP001642464">
    <property type="component" value="Unassembled WGS sequence"/>
</dbReference>
<evidence type="ECO:0000256" key="1">
    <source>
        <dbReference type="SAM" id="Phobius"/>
    </source>
</evidence>
<keyword evidence="4" id="KW-1185">Reference proteome</keyword>
<evidence type="ECO:0000313" key="3">
    <source>
        <dbReference type="EMBL" id="CAK9013999.1"/>
    </source>
</evidence>
<keyword evidence="1" id="KW-1133">Transmembrane helix</keyword>
<accession>A0ABP0JI32</accession>
<feature type="transmembrane region" description="Helical" evidence="1">
    <location>
        <begin position="425"/>
        <end position="445"/>
    </location>
</feature>
<feature type="transmembrane region" description="Helical" evidence="1">
    <location>
        <begin position="587"/>
        <end position="606"/>
    </location>
</feature>
<comment type="caution">
    <text evidence="3">The sequence shown here is derived from an EMBL/GenBank/DDBJ whole genome shotgun (WGS) entry which is preliminary data.</text>
</comment>